<geneLocation type="plasmid" evidence="5">
    <name>unnamed2</name>
</geneLocation>
<dbReference type="GO" id="GO:0032259">
    <property type="term" value="P:methylation"/>
    <property type="evidence" value="ECO:0007669"/>
    <property type="project" value="UniProtKB-KW"/>
</dbReference>
<dbReference type="InterPro" id="IPR013216">
    <property type="entry name" value="Methyltransf_11"/>
</dbReference>
<gene>
    <name evidence="5" type="ORF">D3Y57_00915</name>
</gene>
<protein>
    <submittedName>
        <fullName evidence="5">Class I SAM-dependent methyltransferase</fullName>
    </submittedName>
</protein>
<dbReference type="RefSeq" id="WP_121150494.1">
    <property type="nucleotide sequence ID" value="NZ_CP032827.1"/>
</dbReference>
<evidence type="ECO:0000259" key="4">
    <source>
        <dbReference type="Pfam" id="PF08241"/>
    </source>
</evidence>
<feature type="domain" description="Methyltransferase type 11" evidence="4">
    <location>
        <begin position="48"/>
        <end position="144"/>
    </location>
</feature>
<evidence type="ECO:0000256" key="1">
    <source>
        <dbReference type="ARBA" id="ARBA00008361"/>
    </source>
</evidence>
<dbReference type="CDD" id="cd02440">
    <property type="entry name" value="AdoMet_MTases"/>
    <property type="match status" value="1"/>
</dbReference>
<dbReference type="PANTHER" id="PTHR44942:SF4">
    <property type="entry name" value="METHYLTRANSFERASE TYPE 11 DOMAIN-CONTAINING PROTEIN"/>
    <property type="match status" value="1"/>
</dbReference>
<reference evidence="5 6" key="1">
    <citation type="submission" date="2018-09" db="EMBL/GenBank/DDBJ databases">
        <title>Sphingomonas peninsula sp. nov., isolated from fildes peninsula, Antarctic soil.</title>
        <authorList>
            <person name="Yingchao G."/>
        </authorList>
    </citation>
    <scope>NUCLEOTIDE SEQUENCE [LARGE SCALE GENOMIC DNA]</scope>
    <source>
        <strain evidence="5 6">YZ-8</strain>
        <plasmid evidence="5 6">unnamed2</plasmid>
    </source>
</reference>
<evidence type="ECO:0000313" key="5">
    <source>
        <dbReference type="EMBL" id="AYJ84684.1"/>
    </source>
</evidence>
<name>A0A494TBR1_SPHPE</name>
<dbReference type="KEGG" id="spha:D3Y57_00915"/>
<dbReference type="Gene3D" id="3.40.50.150">
    <property type="entry name" value="Vaccinia Virus protein VP39"/>
    <property type="match status" value="1"/>
</dbReference>
<keyword evidence="3 5" id="KW-0808">Transferase</keyword>
<dbReference type="OrthoDB" id="9787738at2"/>
<sequence length="258" mass="28615">MIRSHETLVDDQFGPQANAYVQSAVHARGDDLDALEAVAARENPDRAVDLGSGGGHVAYRLASHARVVTAVDLSAAMIDAVQGTARQRGLSNIETCVAPAERMPFDDASFDFLGCRFSAHHWRDFEAGLREARRIMKPGGTAVFIDVVSPGHAEFDTHLQTVETLRDPSHVRDYKASEWIAALDRAGFRVRNTQTRRLRMDYPTWVERMRTPEPHRTAIRSVQRLASGETSTYYAIEADGSFTLDTMQIEVSACRARG</sequence>
<dbReference type="EMBL" id="CP032827">
    <property type="protein sequence ID" value="AYJ84684.1"/>
    <property type="molecule type" value="Genomic_DNA"/>
</dbReference>
<dbReference type="GO" id="GO:0008757">
    <property type="term" value="F:S-adenosylmethionine-dependent methyltransferase activity"/>
    <property type="evidence" value="ECO:0007669"/>
    <property type="project" value="InterPro"/>
</dbReference>
<dbReference type="Proteomes" id="UP000276254">
    <property type="component" value="Plasmid unnamed2"/>
</dbReference>
<dbReference type="InterPro" id="IPR051052">
    <property type="entry name" value="Diverse_substrate_MTase"/>
</dbReference>
<evidence type="ECO:0000256" key="3">
    <source>
        <dbReference type="ARBA" id="ARBA00022679"/>
    </source>
</evidence>
<evidence type="ECO:0000313" key="6">
    <source>
        <dbReference type="Proteomes" id="UP000276254"/>
    </source>
</evidence>
<organism evidence="5 6">
    <name type="scientific">Sphingomonas paeninsulae</name>
    <dbReference type="NCBI Taxonomy" id="2319844"/>
    <lineage>
        <taxon>Bacteria</taxon>
        <taxon>Pseudomonadati</taxon>
        <taxon>Pseudomonadota</taxon>
        <taxon>Alphaproteobacteria</taxon>
        <taxon>Sphingomonadales</taxon>
        <taxon>Sphingomonadaceae</taxon>
        <taxon>Sphingomonas</taxon>
    </lineage>
</organism>
<comment type="similarity">
    <text evidence="1">Belongs to the methyltransferase superfamily.</text>
</comment>
<accession>A0A494TBR1</accession>
<dbReference type="SUPFAM" id="SSF53335">
    <property type="entry name" value="S-adenosyl-L-methionine-dependent methyltransferases"/>
    <property type="match status" value="1"/>
</dbReference>
<evidence type="ECO:0000256" key="2">
    <source>
        <dbReference type="ARBA" id="ARBA00022603"/>
    </source>
</evidence>
<keyword evidence="5" id="KW-0614">Plasmid</keyword>
<keyword evidence="2 5" id="KW-0489">Methyltransferase</keyword>
<dbReference type="PANTHER" id="PTHR44942">
    <property type="entry name" value="METHYLTRANSF_11 DOMAIN-CONTAINING PROTEIN"/>
    <property type="match status" value="1"/>
</dbReference>
<dbReference type="InterPro" id="IPR029063">
    <property type="entry name" value="SAM-dependent_MTases_sf"/>
</dbReference>
<dbReference type="AlphaFoldDB" id="A0A494TBR1"/>
<keyword evidence="6" id="KW-1185">Reference proteome</keyword>
<proteinExistence type="inferred from homology"/>
<dbReference type="Pfam" id="PF08241">
    <property type="entry name" value="Methyltransf_11"/>
    <property type="match status" value="1"/>
</dbReference>